<feature type="region of interest" description="Disordered" evidence="1">
    <location>
        <begin position="89"/>
        <end position="108"/>
    </location>
</feature>
<reference evidence="2" key="1">
    <citation type="submission" date="2021-03" db="EMBL/GenBank/DDBJ databases">
        <title>Draft genome sequence of rust myrtle Austropuccinia psidii MF-1, a brazilian biotype.</title>
        <authorList>
            <person name="Quecine M.C."/>
            <person name="Pachon D.M.R."/>
            <person name="Bonatelli M.L."/>
            <person name="Correr F.H."/>
            <person name="Franceschini L.M."/>
            <person name="Leite T.F."/>
            <person name="Margarido G.R.A."/>
            <person name="Almeida C.A."/>
            <person name="Ferrarezi J.A."/>
            <person name="Labate C.A."/>
        </authorList>
    </citation>
    <scope>NUCLEOTIDE SEQUENCE</scope>
    <source>
        <strain evidence="2">MF-1</strain>
    </source>
</reference>
<evidence type="ECO:0000256" key="1">
    <source>
        <dbReference type="SAM" id="MobiDB-lite"/>
    </source>
</evidence>
<feature type="region of interest" description="Disordered" evidence="1">
    <location>
        <begin position="1"/>
        <end position="26"/>
    </location>
</feature>
<dbReference type="OrthoDB" id="9997817at2759"/>
<keyword evidence="3" id="KW-1185">Reference proteome</keyword>
<sequence>MKSIKSRSFSDLAGYPSRLGGGKDEEGLYSLREEGYVEIKVATSFADYPEAPQAPNLALYNKPLFSQSAPSLLKMIKKMTKFMGHLTKAVSPSDTSQSTELQNLSINAPDSFDGTQAHTLRALI</sequence>
<dbReference type="AlphaFoldDB" id="A0A9Q3K6T5"/>
<evidence type="ECO:0000313" key="3">
    <source>
        <dbReference type="Proteomes" id="UP000765509"/>
    </source>
</evidence>
<gene>
    <name evidence="2" type="ORF">O181_113909</name>
</gene>
<dbReference type="Proteomes" id="UP000765509">
    <property type="component" value="Unassembled WGS sequence"/>
</dbReference>
<dbReference type="EMBL" id="AVOT02093663">
    <property type="protein sequence ID" value="MBW0574194.1"/>
    <property type="molecule type" value="Genomic_DNA"/>
</dbReference>
<evidence type="ECO:0000313" key="2">
    <source>
        <dbReference type="EMBL" id="MBW0574194.1"/>
    </source>
</evidence>
<comment type="caution">
    <text evidence="2">The sequence shown here is derived from an EMBL/GenBank/DDBJ whole genome shotgun (WGS) entry which is preliminary data.</text>
</comment>
<name>A0A9Q3K6T5_9BASI</name>
<proteinExistence type="predicted"/>
<accession>A0A9Q3K6T5</accession>
<organism evidence="2 3">
    <name type="scientific">Austropuccinia psidii MF-1</name>
    <dbReference type="NCBI Taxonomy" id="1389203"/>
    <lineage>
        <taxon>Eukaryota</taxon>
        <taxon>Fungi</taxon>
        <taxon>Dikarya</taxon>
        <taxon>Basidiomycota</taxon>
        <taxon>Pucciniomycotina</taxon>
        <taxon>Pucciniomycetes</taxon>
        <taxon>Pucciniales</taxon>
        <taxon>Sphaerophragmiaceae</taxon>
        <taxon>Austropuccinia</taxon>
    </lineage>
</organism>
<feature type="compositionally biased region" description="Polar residues" evidence="1">
    <location>
        <begin position="90"/>
        <end position="108"/>
    </location>
</feature>
<protein>
    <submittedName>
        <fullName evidence="2">Uncharacterized protein</fullName>
    </submittedName>
</protein>